<organism evidence="1 2">
    <name type="scientific">Williamsia phyllosphaerae</name>
    <dbReference type="NCBI Taxonomy" id="885042"/>
    <lineage>
        <taxon>Bacteria</taxon>
        <taxon>Bacillati</taxon>
        <taxon>Actinomycetota</taxon>
        <taxon>Actinomycetes</taxon>
        <taxon>Mycobacteriales</taxon>
        <taxon>Nocardiaceae</taxon>
        <taxon>Williamsia</taxon>
    </lineage>
</organism>
<proteinExistence type="predicted"/>
<dbReference type="NCBIfam" id="NF040618">
    <property type="entry name" value="PPA1309_fam"/>
    <property type="match status" value="1"/>
</dbReference>
<evidence type="ECO:0000313" key="1">
    <source>
        <dbReference type="EMBL" id="GGF25822.1"/>
    </source>
</evidence>
<comment type="caution">
    <text evidence="1">The sequence shown here is derived from an EMBL/GenBank/DDBJ whole genome shotgun (WGS) entry which is preliminary data.</text>
</comment>
<dbReference type="RefSeq" id="WP_188489551.1">
    <property type="nucleotide sequence ID" value="NZ_BMCS01000001.1"/>
</dbReference>
<reference evidence="2" key="1">
    <citation type="journal article" date="2019" name="Int. J. Syst. Evol. Microbiol.">
        <title>The Global Catalogue of Microorganisms (GCM) 10K type strain sequencing project: providing services to taxonomists for standard genome sequencing and annotation.</title>
        <authorList>
            <consortium name="The Broad Institute Genomics Platform"/>
            <consortium name="The Broad Institute Genome Sequencing Center for Infectious Disease"/>
            <person name="Wu L."/>
            <person name="Ma J."/>
        </authorList>
    </citation>
    <scope>NUCLEOTIDE SEQUENCE [LARGE SCALE GENOMIC DNA]</scope>
    <source>
        <strain evidence="2">CCM 7855</strain>
    </source>
</reference>
<sequence>MEAVTDPDFPPLSSDALGIAVREVVEFVDANGWGQPATLFALVPTAVVAQTQPDLADALEGTELTLIEQDPLPVSVDSGLTELEYVLGTTSWPSSVAGCALVQEIIVLPPEAETDLDEALVPLLADPDAADSAARQAAEEHPESTTGRLVAAVLRDGQSLSLLQLQPPAGSDDDGPIELLAHPELAPNLLAALATTLVNDPDDF</sequence>
<keyword evidence="2" id="KW-1185">Reference proteome</keyword>
<dbReference type="EMBL" id="BMCS01000001">
    <property type="protein sequence ID" value="GGF25822.1"/>
    <property type="molecule type" value="Genomic_DNA"/>
</dbReference>
<name>A0ABQ1URZ9_9NOCA</name>
<gene>
    <name evidence="1" type="ORF">GCM10007298_22090</name>
</gene>
<evidence type="ECO:0000313" key="2">
    <source>
        <dbReference type="Proteomes" id="UP000632454"/>
    </source>
</evidence>
<dbReference type="InterPro" id="IPR047681">
    <property type="entry name" value="PPA1309-like"/>
</dbReference>
<protein>
    <submittedName>
        <fullName evidence="1">Uncharacterized protein</fullName>
    </submittedName>
</protein>
<accession>A0ABQ1URZ9</accession>
<dbReference type="Proteomes" id="UP000632454">
    <property type="component" value="Unassembled WGS sequence"/>
</dbReference>